<dbReference type="AlphaFoldDB" id="A0A2T6ZU21"/>
<keyword evidence="2" id="KW-0175">Coiled coil</keyword>
<proteinExistence type="predicted"/>
<feature type="coiled-coil region" evidence="2">
    <location>
        <begin position="102"/>
        <end position="165"/>
    </location>
</feature>
<evidence type="ECO:0000256" key="2">
    <source>
        <dbReference type="SAM" id="Coils"/>
    </source>
</evidence>
<reference evidence="4 5" key="1">
    <citation type="submission" date="2017-04" db="EMBL/GenBank/DDBJ databases">
        <title>Draft genome sequence of Tuber borchii Vittad., a whitish edible truffle.</title>
        <authorList>
            <consortium name="DOE Joint Genome Institute"/>
            <person name="Murat C."/>
            <person name="Kuo A."/>
            <person name="Barry K.W."/>
            <person name="Clum A."/>
            <person name="Dockter R.B."/>
            <person name="Fauchery L."/>
            <person name="Iotti M."/>
            <person name="Kohler A."/>
            <person name="Labutti K."/>
            <person name="Lindquist E.A."/>
            <person name="Lipzen A."/>
            <person name="Ohm R.A."/>
            <person name="Wang M."/>
            <person name="Grigoriev I.V."/>
            <person name="Zambonelli A."/>
            <person name="Martin F.M."/>
        </authorList>
    </citation>
    <scope>NUCLEOTIDE SEQUENCE [LARGE SCALE GENOMIC DNA]</scope>
    <source>
        <strain evidence="4 5">Tbo3840</strain>
    </source>
</reference>
<organism evidence="4 5">
    <name type="scientific">Tuber borchii</name>
    <name type="common">White truffle</name>
    <dbReference type="NCBI Taxonomy" id="42251"/>
    <lineage>
        <taxon>Eukaryota</taxon>
        <taxon>Fungi</taxon>
        <taxon>Dikarya</taxon>
        <taxon>Ascomycota</taxon>
        <taxon>Pezizomycotina</taxon>
        <taxon>Pezizomycetes</taxon>
        <taxon>Pezizales</taxon>
        <taxon>Tuberaceae</taxon>
        <taxon>Tuber</taxon>
    </lineage>
</organism>
<sequence>MSPTPFKLPPAHTVPTLSTRKHIEILSALFEPCPALNTLALEYLAAGPFESYDDLVGIVYGLLADLNGSKTPKNTEWLLKILAAHPRLGAKKIESELSAEEQASLAAANAEEEEALKRLNDEYEKKFPGMRYIAFVNGRSRQIIIKDMEKRISRWDSEAEKEEAIQAMCDIARDRANKLTPQKTV</sequence>
<dbReference type="Pfam" id="PF09349">
    <property type="entry name" value="OHCU_decarbox"/>
    <property type="match status" value="1"/>
</dbReference>
<dbReference type="GO" id="GO:0006144">
    <property type="term" value="P:purine nucleobase metabolic process"/>
    <property type="evidence" value="ECO:0007669"/>
    <property type="project" value="UniProtKB-KW"/>
</dbReference>
<dbReference type="Proteomes" id="UP000244722">
    <property type="component" value="Unassembled WGS sequence"/>
</dbReference>
<comment type="caution">
    <text evidence="4">The sequence shown here is derived from an EMBL/GenBank/DDBJ whole genome shotgun (WGS) entry which is preliminary data.</text>
</comment>
<keyword evidence="1" id="KW-0659">Purine metabolism</keyword>
<evidence type="ECO:0000259" key="3">
    <source>
        <dbReference type="Pfam" id="PF09349"/>
    </source>
</evidence>
<dbReference type="EMBL" id="NESQ01000102">
    <property type="protein sequence ID" value="PUU78987.1"/>
    <property type="molecule type" value="Genomic_DNA"/>
</dbReference>
<dbReference type="SUPFAM" id="SSF158694">
    <property type="entry name" value="UraD-Like"/>
    <property type="match status" value="1"/>
</dbReference>
<dbReference type="PANTHER" id="PTHR37987">
    <property type="entry name" value="CHROMOSOME 9, WHOLE GENOME SHOTGUN SEQUENCE"/>
    <property type="match status" value="1"/>
</dbReference>
<dbReference type="OrthoDB" id="5398391at2759"/>
<gene>
    <name evidence="4" type="ORF">B9Z19DRAFT_22656</name>
</gene>
<keyword evidence="5" id="KW-1185">Reference proteome</keyword>
<dbReference type="Gene3D" id="1.10.3330.10">
    <property type="entry name" value="Oxo-4-hydroxy-4-carboxy-5-ureidoimidazoline decarboxylase"/>
    <property type="match status" value="1"/>
</dbReference>
<evidence type="ECO:0000313" key="4">
    <source>
        <dbReference type="EMBL" id="PUU78987.1"/>
    </source>
</evidence>
<evidence type="ECO:0000256" key="1">
    <source>
        <dbReference type="ARBA" id="ARBA00022631"/>
    </source>
</evidence>
<dbReference type="InterPro" id="IPR018020">
    <property type="entry name" value="OHCU_decarboxylase"/>
</dbReference>
<name>A0A2T6ZU21_TUBBO</name>
<feature type="domain" description="Oxo-4-hydroxy-4-carboxy-5-ureidoimidazoline decarboxylase" evidence="3">
    <location>
        <begin position="16"/>
        <end position="177"/>
    </location>
</feature>
<dbReference type="PANTHER" id="PTHR37987:SF1">
    <property type="entry name" value="OXO-4-HYDROXY-4-CARBOXY-5-UREIDOIMIDAZOLINE DECARBOXYLASE DOMAIN-CONTAINING PROTEIN"/>
    <property type="match status" value="1"/>
</dbReference>
<evidence type="ECO:0000313" key="5">
    <source>
        <dbReference type="Proteomes" id="UP000244722"/>
    </source>
</evidence>
<dbReference type="STRING" id="42251.A0A2T6ZU21"/>
<protein>
    <submittedName>
        <fullName evidence="4">Oxo-4-hydroxy-4-carboxy-5-ureidoimidazoline decarboxylase</fullName>
    </submittedName>
</protein>
<accession>A0A2T6ZU21</accession>
<dbReference type="InterPro" id="IPR036778">
    <property type="entry name" value="OHCU_decarboxylase_sf"/>
</dbReference>